<reference evidence="1 2" key="1">
    <citation type="submission" date="2019-01" db="EMBL/GenBank/DDBJ databases">
        <title>Sequencing of cultivated peanut Arachis hypogaea provides insights into genome evolution and oil improvement.</title>
        <authorList>
            <person name="Chen X."/>
        </authorList>
    </citation>
    <scope>NUCLEOTIDE SEQUENCE [LARGE SCALE GENOMIC DNA]</scope>
    <source>
        <strain evidence="2">cv. Fuhuasheng</strain>
        <tissue evidence="1">Leaves</tissue>
    </source>
</reference>
<dbReference type="AlphaFoldDB" id="A0A445DJV3"/>
<dbReference type="EMBL" id="SDMP01000004">
    <property type="protein sequence ID" value="RYR63474.1"/>
    <property type="molecule type" value="Genomic_DNA"/>
</dbReference>
<keyword evidence="2" id="KW-1185">Reference proteome</keyword>
<evidence type="ECO:0000313" key="1">
    <source>
        <dbReference type="EMBL" id="RYR63474.1"/>
    </source>
</evidence>
<organism evidence="1 2">
    <name type="scientific">Arachis hypogaea</name>
    <name type="common">Peanut</name>
    <dbReference type="NCBI Taxonomy" id="3818"/>
    <lineage>
        <taxon>Eukaryota</taxon>
        <taxon>Viridiplantae</taxon>
        <taxon>Streptophyta</taxon>
        <taxon>Embryophyta</taxon>
        <taxon>Tracheophyta</taxon>
        <taxon>Spermatophyta</taxon>
        <taxon>Magnoliopsida</taxon>
        <taxon>eudicotyledons</taxon>
        <taxon>Gunneridae</taxon>
        <taxon>Pentapetalae</taxon>
        <taxon>rosids</taxon>
        <taxon>fabids</taxon>
        <taxon>Fabales</taxon>
        <taxon>Fabaceae</taxon>
        <taxon>Papilionoideae</taxon>
        <taxon>50 kb inversion clade</taxon>
        <taxon>dalbergioids sensu lato</taxon>
        <taxon>Dalbergieae</taxon>
        <taxon>Pterocarpus clade</taxon>
        <taxon>Arachis</taxon>
    </lineage>
</organism>
<dbReference type="Proteomes" id="UP000289738">
    <property type="component" value="Chromosome A04"/>
</dbReference>
<comment type="caution">
    <text evidence="1">The sequence shown here is derived from an EMBL/GenBank/DDBJ whole genome shotgun (WGS) entry which is preliminary data.</text>
</comment>
<dbReference type="STRING" id="3818.A0A445DJV3"/>
<dbReference type="SUPFAM" id="SSF51556">
    <property type="entry name" value="Metallo-dependent hydrolases"/>
    <property type="match status" value="1"/>
</dbReference>
<proteinExistence type="predicted"/>
<sequence length="109" mass="12431">MEWLVSMPKVELHAHLNGSIRDSTLLELTKALGEKGVINFSQVEHIIMKFDERCDMELDETDPTHEEKLFENIRSKVSKTGESNEGRVLVSILLWNMLSPRIGDYGCLS</sequence>
<dbReference type="InterPro" id="IPR032466">
    <property type="entry name" value="Metal_Hydrolase"/>
</dbReference>
<dbReference type="Gene3D" id="3.20.20.140">
    <property type="entry name" value="Metal-dependent hydrolases"/>
    <property type="match status" value="1"/>
</dbReference>
<protein>
    <submittedName>
        <fullName evidence="1">Uncharacterized protein</fullName>
    </submittedName>
</protein>
<gene>
    <name evidence="1" type="ORF">Ahy_A04g021283</name>
</gene>
<name>A0A445DJV3_ARAHY</name>
<evidence type="ECO:0000313" key="2">
    <source>
        <dbReference type="Proteomes" id="UP000289738"/>
    </source>
</evidence>
<accession>A0A445DJV3</accession>